<dbReference type="RefSeq" id="WP_210597924.1">
    <property type="nucleotide sequence ID" value="NZ_JAGKSQ010000005.1"/>
</dbReference>
<comment type="caution">
    <text evidence="1">The sequence shown here is derived from an EMBL/GenBank/DDBJ whole genome shotgun (WGS) entry which is preliminary data.</text>
</comment>
<evidence type="ECO:0000313" key="2">
    <source>
        <dbReference type="Proteomes" id="UP000678228"/>
    </source>
</evidence>
<reference evidence="1" key="1">
    <citation type="submission" date="2021-03" db="EMBL/GenBank/DDBJ databases">
        <title>Bacillus suaedae sp. nov., isolated from Suaeda aralocaspica.</title>
        <authorList>
            <person name="Lei R.F.R."/>
        </authorList>
    </citation>
    <scope>NUCLEOTIDE SEQUENCE</scope>
    <source>
        <strain evidence="1">YZJH907-2</strain>
    </source>
</reference>
<keyword evidence="2" id="KW-1185">Reference proteome</keyword>
<name>A0A940WXC3_9BACI</name>
<dbReference type="EMBL" id="JAGKSQ010000005">
    <property type="protein sequence ID" value="MBP3952233.1"/>
    <property type="molecule type" value="Genomic_DNA"/>
</dbReference>
<dbReference type="AlphaFoldDB" id="A0A940WXC3"/>
<protein>
    <recommendedName>
        <fullName evidence="3">Spore coat protein</fullName>
    </recommendedName>
</protein>
<organism evidence="1 2">
    <name type="scientific">Halalkalibacter suaedae</name>
    <dbReference type="NCBI Taxonomy" id="2822140"/>
    <lineage>
        <taxon>Bacteria</taxon>
        <taxon>Bacillati</taxon>
        <taxon>Bacillota</taxon>
        <taxon>Bacilli</taxon>
        <taxon>Bacillales</taxon>
        <taxon>Bacillaceae</taxon>
        <taxon>Halalkalibacter</taxon>
    </lineage>
</organism>
<evidence type="ECO:0008006" key="3">
    <source>
        <dbReference type="Google" id="ProtNLM"/>
    </source>
</evidence>
<dbReference type="Proteomes" id="UP000678228">
    <property type="component" value="Unassembled WGS sequence"/>
</dbReference>
<evidence type="ECO:0000313" key="1">
    <source>
        <dbReference type="EMBL" id="MBP3952233.1"/>
    </source>
</evidence>
<sequence>MREELGVHERLEVHELMMFKSLCLTKASVMKGLVTDERLKTLMQQDTEMHMRHLEDLRSHLS</sequence>
<accession>A0A940WXC3</accession>
<gene>
    <name evidence="1" type="ORF">J7W16_13910</name>
</gene>
<proteinExistence type="predicted"/>